<organism evidence="4 5">
    <name type="scientific">Kibdelosporangium banguiense</name>
    <dbReference type="NCBI Taxonomy" id="1365924"/>
    <lineage>
        <taxon>Bacteria</taxon>
        <taxon>Bacillati</taxon>
        <taxon>Actinomycetota</taxon>
        <taxon>Actinomycetes</taxon>
        <taxon>Pseudonocardiales</taxon>
        <taxon>Pseudonocardiaceae</taxon>
        <taxon>Kibdelosporangium</taxon>
    </lineage>
</organism>
<dbReference type="Gene3D" id="3.40.630.30">
    <property type="match status" value="1"/>
</dbReference>
<evidence type="ECO:0000256" key="2">
    <source>
        <dbReference type="ARBA" id="ARBA00023315"/>
    </source>
</evidence>
<keyword evidence="1 4" id="KW-0808">Transferase</keyword>
<feature type="domain" description="N-acetyltransferase" evidence="3">
    <location>
        <begin position="5"/>
        <end position="140"/>
    </location>
</feature>
<evidence type="ECO:0000259" key="3">
    <source>
        <dbReference type="PROSITE" id="PS51186"/>
    </source>
</evidence>
<dbReference type="NCBIfam" id="NF005921">
    <property type="entry name" value="PRK07922.1"/>
    <property type="match status" value="1"/>
</dbReference>
<dbReference type="CDD" id="cd04301">
    <property type="entry name" value="NAT_SF"/>
    <property type="match status" value="1"/>
</dbReference>
<dbReference type="Pfam" id="PF00583">
    <property type="entry name" value="Acetyltransf_1"/>
    <property type="match status" value="1"/>
</dbReference>
<evidence type="ECO:0000313" key="5">
    <source>
        <dbReference type="Proteomes" id="UP001519332"/>
    </source>
</evidence>
<dbReference type="SUPFAM" id="SSF55729">
    <property type="entry name" value="Acyl-CoA N-acyltransferases (Nat)"/>
    <property type="match status" value="1"/>
</dbReference>
<keyword evidence="2 4" id="KW-0012">Acyltransferase</keyword>
<gene>
    <name evidence="4" type="ORF">JOF56_004366</name>
</gene>
<proteinExistence type="predicted"/>
<reference evidence="4 5" key="1">
    <citation type="submission" date="2021-03" db="EMBL/GenBank/DDBJ databases">
        <title>Sequencing the genomes of 1000 actinobacteria strains.</title>
        <authorList>
            <person name="Klenk H.-P."/>
        </authorList>
    </citation>
    <scope>NUCLEOTIDE SEQUENCE [LARGE SCALE GENOMIC DNA]</scope>
    <source>
        <strain evidence="4 5">DSM 46670</strain>
    </source>
</reference>
<dbReference type="PANTHER" id="PTHR43626">
    <property type="entry name" value="ACYL-COA N-ACYLTRANSFERASE"/>
    <property type="match status" value="1"/>
</dbReference>
<keyword evidence="5" id="KW-1185">Reference proteome</keyword>
<name>A0ABS4TJF7_9PSEU</name>
<evidence type="ECO:0000256" key="1">
    <source>
        <dbReference type="ARBA" id="ARBA00022679"/>
    </source>
</evidence>
<dbReference type="InterPro" id="IPR016181">
    <property type="entry name" value="Acyl_CoA_acyltransferase"/>
</dbReference>
<dbReference type="PROSITE" id="PS51186">
    <property type="entry name" value="GNAT"/>
    <property type="match status" value="1"/>
</dbReference>
<dbReference type="PANTHER" id="PTHR43626:SF4">
    <property type="entry name" value="GCN5-RELATED N-ACETYLTRANSFERASE 2, CHLOROPLASTIC"/>
    <property type="match status" value="1"/>
</dbReference>
<dbReference type="GO" id="GO:0016746">
    <property type="term" value="F:acyltransferase activity"/>
    <property type="evidence" value="ECO:0007669"/>
    <property type="project" value="UniProtKB-KW"/>
</dbReference>
<sequence length="166" mass="18950">MNDNMVVRRARATDVRELKSIIDRYAGKVLLTKQLVTLYEDVQEFWVAERDGRLVGCGALHVLWEDIAEIRSIAVLPEALGFGIGHALIDRLIDTAKELGITRLFALTFEVRFFERHGFVQIQGTPVSPEVYEEMRRSMDQGVAEFLDLPYVKPNTLGNSRMVREL</sequence>
<dbReference type="EMBL" id="JAGINW010000001">
    <property type="protein sequence ID" value="MBP2323981.1"/>
    <property type="molecule type" value="Genomic_DNA"/>
</dbReference>
<dbReference type="Proteomes" id="UP001519332">
    <property type="component" value="Unassembled WGS sequence"/>
</dbReference>
<accession>A0ABS4TJF7</accession>
<protein>
    <submittedName>
        <fullName evidence="4">Amino-acid N-acetyltransferase</fullName>
        <ecNumber evidence="4">2.3.1.1</ecNumber>
    </submittedName>
</protein>
<comment type="caution">
    <text evidence="4">The sequence shown here is derived from an EMBL/GenBank/DDBJ whole genome shotgun (WGS) entry which is preliminary data.</text>
</comment>
<dbReference type="EC" id="2.3.1.1" evidence="4"/>
<dbReference type="InterPro" id="IPR045039">
    <property type="entry name" value="NSI-like"/>
</dbReference>
<evidence type="ECO:0000313" key="4">
    <source>
        <dbReference type="EMBL" id="MBP2323981.1"/>
    </source>
</evidence>
<dbReference type="InterPro" id="IPR000182">
    <property type="entry name" value="GNAT_dom"/>
</dbReference>